<dbReference type="OrthoDB" id="6431884at2759"/>
<reference evidence="1 2" key="1">
    <citation type="journal article" date="2010" name="Science">
        <title>Genomic comparison of the ants Camponotus floridanus and Harpegnathos saltator.</title>
        <authorList>
            <person name="Bonasio R."/>
            <person name="Zhang G."/>
            <person name="Ye C."/>
            <person name="Mutti N.S."/>
            <person name="Fang X."/>
            <person name="Qin N."/>
            <person name="Donahue G."/>
            <person name="Yang P."/>
            <person name="Li Q."/>
            <person name="Li C."/>
            <person name="Zhang P."/>
            <person name="Huang Z."/>
            <person name="Berger S.L."/>
            <person name="Reinberg D."/>
            <person name="Wang J."/>
            <person name="Liebig J."/>
        </authorList>
    </citation>
    <scope>NUCLEOTIDE SEQUENCE [LARGE SCALE GENOMIC DNA]</scope>
    <source>
        <strain evidence="1 2">R22 G/1</strain>
    </source>
</reference>
<dbReference type="Proteomes" id="UP000008237">
    <property type="component" value="Unassembled WGS sequence"/>
</dbReference>
<sequence>MESILGVAGQKAILPCNIQPRESNDAVSMVLWFKEDSGEPLYRYLSKT</sequence>
<proteinExistence type="predicted"/>
<dbReference type="AlphaFoldDB" id="E2BES6"/>
<gene>
    <name evidence="1" type="ORF">EAI_04634</name>
</gene>
<dbReference type="EMBL" id="GL447857">
    <property type="protein sequence ID" value="EFN85792.1"/>
    <property type="molecule type" value="Genomic_DNA"/>
</dbReference>
<dbReference type="Gene3D" id="2.60.40.10">
    <property type="entry name" value="Immunoglobulins"/>
    <property type="match status" value="1"/>
</dbReference>
<accession>E2BES6</accession>
<evidence type="ECO:0000313" key="2">
    <source>
        <dbReference type="Proteomes" id="UP000008237"/>
    </source>
</evidence>
<dbReference type="InParanoid" id="E2BES6"/>
<protein>
    <recommendedName>
        <fullName evidence="3">Ig-like domain-containing protein</fullName>
    </recommendedName>
</protein>
<keyword evidence="2" id="KW-1185">Reference proteome</keyword>
<name>E2BES6_HARSA</name>
<evidence type="ECO:0000313" key="1">
    <source>
        <dbReference type="EMBL" id="EFN85792.1"/>
    </source>
</evidence>
<evidence type="ECO:0008006" key="3">
    <source>
        <dbReference type="Google" id="ProtNLM"/>
    </source>
</evidence>
<dbReference type="InterPro" id="IPR013783">
    <property type="entry name" value="Ig-like_fold"/>
</dbReference>
<organism evidence="2">
    <name type="scientific">Harpegnathos saltator</name>
    <name type="common">Jerdon's jumping ant</name>
    <dbReference type="NCBI Taxonomy" id="610380"/>
    <lineage>
        <taxon>Eukaryota</taxon>
        <taxon>Metazoa</taxon>
        <taxon>Ecdysozoa</taxon>
        <taxon>Arthropoda</taxon>
        <taxon>Hexapoda</taxon>
        <taxon>Insecta</taxon>
        <taxon>Pterygota</taxon>
        <taxon>Neoptera</taxon>
        <taxon>Endopterygota</taxon>
        <taxon>Hymenoptera</taxon>
        <taxon>Apocrita</taxon>
        <taxon>Aculeata</taxon>
        <taxon>Formicoidea</taxon>
        <taxon>Formicidae</taxon>
        <taxon>Ponerinae</taxon>
        <taxon>Ponerini</taxon>
        <taxon>Harpegnathos</taxon>
    </lineage>
</organism>